<name>A0AA40LJI3_CNENI</name>
<dbReference type="FunFam" id="3.40.50.1820:FF:000484">
    <property type="entry name" value="Dipeptidyl peptidase 2"/>
    <property type="match status" value="2"/>
</dbReference>
<keyword evidence="2" id="KW-0645">Protease</keyword>
<evidence type="ECO:0000313" key="8">
    <source>
        <dbReference type="EMBL" id="KAK1333943.1"/>
    </source>
</evidence>
<evidence type="ECO:0008006" key="10">
    <source>
        <dbReference type="Google" id="ProtNLM"/>
    </source>
</evidence>
<feature type="region of interest" description="Disordered" evidence="6">
    <location>
        <begin position="267"/>
        <end position="290"/>
    </location>
</feature>
<evidence type="ECO:0000256" key="2">
    <source>
        <dbReference type="ARBA" id="ARBA00022670"/>
    </source>
</evidence>
<evidence type="ECO:0000256" key="4">
    <source>
        <dbReference type="ARBA" id="ARBA00022801"/>
    </source>
</evidence>
<feature type="chain" id="PRO_5041283622" description="Dipeptidyl peptidase 7" evidence="7">
    <location>
        <begin position="27"/>
        <end position="603"/>
    </location>
</feature>
<keyword evidence="5" id="KW-0325">Glycoprotein</keyword>
<dbReference type="InterPro" id="IPR029058">
    <property type="entry name" value="AB_hydrolase_fold"/>
</dbReference>
<dbReference type="GO" id="GO:0070008">
    <property type="term" value="F:serine-type exopeptidase activity"/>
    <property type="evidence" value="ECO:0007669"/>
    <property type="project" value="InterPro"/>
</dbReference>
<feature type="region of interest" description="Disordered" evidence="6">
    <location>
        <begin position="338"/>
        <end position="392"/>
    </location>
</feature>
<feature type="region of interest" description="Disordered" evidence="6">
    <location>
        <begin position="32"/>
        <end position="52"/>
    </location>
</feature>
<keyword evidence="3 7" id="KW-0732">Signal</keyword>
<dbReference type="InterPro" id="IPR008758">
    <property type="entry name" value="Peptidase_S28"/>
</dbReference>
<gene>
    <name evidence="8" type="ORF">QTO34_004941</name>
</gene>
<keyword evidence="4" id="KW-0378">Hydrolase</keyword>
<evidence type="ECO:0000256" key="1">
    <source>
        <dbReference type="ARBA" id="ARBA00011079"/>
    </source>
</evidence>
<evidence type="ECO:0000256" key="3">
    <source>
        <dbReference type="ARBA" id="ARBA00022729"/>
    </source>
</evidence>
<comment type="caution">
    <text evidence="8">The sequence shown here is derived from an EMBL/GenBank/DDBJ whole genome shotgun (WGS) entry which is preliminary data.</text>
</comment>
<dbReference type="Pfam" id="PF05577">
    <property type="entry name" value="Peptidase_S28"/>
    <property type="match status" value="2"/>
</dbReference>
<proteinExistence type="inferred from homology"/>
<comment type="similarity">
    <text evidence="1">Belongs to the peptidase S28 family.</text>
</comment>
<evidence type="ECO:0000313" key="9">
    <source>
        <dbReference type="Proteomes" id="UP001177744"/>
    </source>
</evidence>
<reference evidence="8" key="1">
    <citation type="submission" date="2023-06" db="EMBL/GenBank/DDBJ databases">
        <title>Reference genome for the Northern bat (Eptesicus nilssonii), a most northern bat species.</title>
        <authorList>
            <person name="Laine V.N."/>
            <person name="Pulliainen A.T."/>
            <person name="Lilley T.M."/>
        </authorList>
    </citation>
    <scope>NUCLEOTIDE SEQUENCE</scope>
    <source>
        <strain evidence="8">BLF_Eptnil</strain>
        <tissue evidence="8">Kidney</tissue>
    </source>
</reference>
<keyword evidence="9" id="KW-1185">Reference proteome</keyword>
<dbReference type="Gene3D" id="3.40.50.1820">
    <property type="entry name" value="alpha/beta hydrolase"/>
    <property type="match status" value="2"/>
</dbReference>
<evidence type="ECO:0000256" key="7">
    <source>
        <dbReference type="SAM" id="SignalP"/>
    </source>
</evidence>
<dbReference type="PANTHER" id="PTHR11010">
    <property type="entry name" value="PROTEASE S28 PRO-X CARBOXYPEPTIDASE-RELATED"/>
    <property type="match status" value="1"/>
</dbReference>
<dbReference type="AlphaFoldDB" id="A0AA40LJI3"/>
<dbReference type="GO" id="GO:0031982">
    <property type="term" value="C:vesicle"/>
    <property type="evidence" value="ECO:0007669"/>
    <property type="project" value="TreeGrafter"/>
</dbReference>
<organism evidence="8 9">
    <name type="scientific">Cnephaeus nilssonii</name>
    <name type="common">Northern bat</name>
    <name type="synonym">Eptesicus nilssonii</name>
    <dbReference type="NCBI Taxonomy" id="3371016"/>
    <lineage>
        <taxon>Eukaryota</taxon>
        <taxon>Metazoa</taxon>
        <taxon>Chordata</taxon>
        <taxon>Craniata</taxon>
        <taxon>Vertebrata</taxon>
        <taxon>Euteleostomi</taxon>
        <taxon>Mammalia</taxon>
        <taxon>Eutheria</taxon>
        <taxon>Laurasiatheria</taxon>
        <taxon>Chiroptera</taxon>
        <taxon>Yangochiroptera</taxon>
        <taxon>Vespertilionidae</taxon>
        <taxon>Cnephaeus</taxon>
    </lineage>
</organism>
<dbReference type="GO" id="GO:0008239">
    <property type="term" value="F:dipeptidyl-peptidase activity"/>
    <property type="evidence" value="ECO:0007669"/>
    <property type="project" value="TreeGrafter"/>
</dbReference>
<dbReference type="PANTHER" id="PTHR11010:SF107">
    <property type="entry name" value="DIPEPTIDYL PEPTIDASE 2"/>
    <property type="match status" value="1"/>
</dbReference>
<evidence type="ECO:0000256" key="6">
    <source>
        <dbReference type="SAM" id="MobiDB-lite"/>
    </source>
</evidence>
<evidence type="ECO:0000256" key="5">
    <source>
        <dbReference type="ARBA" id="ARBA00023180"/>
    </source>
</evidence>
<feature type="signal peptide" evidence="7">
    <location>
        <begin position="1"/>
        <end position="26"/>
    </location>
</feature>
<dbReference type="EMBL" id="JAULJE010000015">
    <property type="protein sequence ID" value="KAK1333943.1"/>
    <property type="molecule type" value="Genomic_DNA"/>
</dbReference>
<accession>A0AA40LJI3</accession>
<sequence>MGPLRPRALPGALALLLALGLPGLEAAGKWGLPAAPGPPRQPVRSAGCPPAHSAPDPGFREGYFEQLLDHFNFERFGNKTFPQRFLVSERFWRRGAGPLFLYTGNEGDVWSFANNSGFILELAAQRAALVVFAEHRYYGKSLPFGERSTQRGHTELLTVEQALADFARLLQALRRDLGAQDVPAVAFGGSYGGMLAAYMRMKYPHLVAGALAASAPVVSVAGLGDAHQFFRAVSADFEAQSPKCAQACGTPSGRSRTCSCREQPPKACLTPHTPSPSSLQRPALPPSAHDTVHRAFGTCQPLSGEKDLVQLFGFARNAFTMLAMMDYPYPTDFMGRLPANPVKARTSPHQPPRRAGPGQLPRVGHASHPRAATPHSLGPGQSEREGCRPWGSPAEAPRCPQVACDRLLSESQRIAGLRALAGLVYNASGTEPCYDIYRQYRACADPTGCGLGPDAKAWDYQACTEMSLTFSSNNETDLFPALPFTEQLRQQYCLDTWGVWPRRDWLHTSFGGADLRAASNIIFSNGDLDPWAGGGIQRNLSASVLAITIRGGAHHLDLRGSHPADPPSVREARQLEATLIDQWVKEARQTQHRVSEAEGHSPR</sequence>
<dbReference type="GO" id="GO:0006508">
    <property type="term" value="P:proteolysis"/>
    <property type="evidence" value="ECO:0007669"/>
    <property type="project" value="UniProtKB-KW"/>
</dbReference>
<dbReference type="Proteomes" id="UP001177744">
    <property type="component" value="Unassembled WGS sequence"/>
</dbReference>
<protein>
    <recommendedName>
        <fullName evidence="10">Dipeptidyl peptidase 7</fullName>
    </recommendedName>
</protein>
<dbReference type="SUPFAM" id="SSF53474">
    <property type="entry name" value="alpha/beta-Hydrolases"/>
    <property type="match status" value="1"/>
</dbReference>